<dbReference type="Proteomes" id="UP000257076">
    <property type="component" value="Unassembled WGS sequence"/>
</dbReference>
<dbReference type="InterPro" id="IPR036505">
    <property type="entry name" value="Amidase/PGRP_sf"/>
</dbReference>
<dbReference type="GO" id="GO:0071555">
    <property type="term" value="P:cell wall organization"/>
    <property type="evidence" value="ECO:0007669"/>
    <property type="project" value="UniProtKB-KW"/>
</dbReference>
<dbReference type="SMART" id="SM00644">
    <property type="entry name" value="Ami_2"/>
    <property type="match status" value="1"/>
</dbReference>
<keyword evidence="7" id="KW-0961">Cell wall biogenesis/degradation</keyword>
<name>A0A3E0B001_9STAP</name>
<dbReference type="Gene3D" id="3.40.80.10">
    <property type="entry name" value="Peptidoglycan recognition protein-like"/>
    <property type="match status" value="1"/>
</dbReference>
<proteinExistence type="inferred from homology"/>
<dbReference type="GO" id="GO:0008745">
    <property type="term" value="F:N-acetylmuramoyl-L-alanine amidase activity"/>
    <property type="evidence" value="ECO:0007669"/>
    <property type="project" value="UniProtKB-EC"/>
</dbReference>
<dbReference type="GO" id="GO:0030420">
    <property type="term" value="P:establishment of competence for transformation"/>
    <property type="evidence" value="ECO:0007669"/>
    <property type="project" value="UniProtKB-KW"/>
</dbReference>
<dbReference type="SUPFAM" id="SSF55846">
    <property type="entry name" value="N-acetylmuramoyl-L-alanine amidase-like"/>
    <property type="match status" value="1"/>
</dbReference>
<keyword evidence="5" id="KW-0749">Sporulation</keyword>
<gene>
    <name evidence="11" type="ORF">DFR63_0336</name>
</gene>
<evidence type="ECO:0000259" key="9">
    <source>
        <dbReference type="SMART" id="SM00644"/>
    </source>
</evidence>
<evidence type="ECO:0000256" key="1">
    <source>
        <dbReference type="ARBA" id="ARBA00001561"/>
    </source>
</evidence>
<dbReference type="GO" id="GO:0009254">
    <property type="term" value="P:peptidoglycan turnover"/>
    <property type="evidence" value="ECO:0007669"/>
    <property type="project" value="TreeGrafter"/>
</dbReference>
<dbReference type="Pfam" id="PF01510">
    <property type="entry name" value="Amidase_2"/>
    <property type="match status" value="1"/>
</dbReference>
<keyword evidence="12" id="KW-1185">Reference proteome</keyword>
<evidence type="ECO:0000256" key="2">
    <source>
        <dbReference type="ARBA" id="ARBA00007553"/>
    </source>
</evidence>
<feature type="domain" description="Cpl-7 lysozyme C-terminal" evidence="10">
    <location>
        <begin position="197"/>
        <end position="238"/>
    </location>
</feature>
<reference evidence="11 12" key="1">
    <citation type="submission" date="2018-08" db="EMBL/GenBank/DDBJ databases">
        <title>Genomic Encyclopedia of Type Strains, Phase IV (KMG-IV): sequencing the most valuable type-strain genomes for metagenomic binning, comparative biology and taxonomic classification.</title>
        <authorList>
            <person name="Goeker M."/>
        </authorList>
    </citation>
    <scope>NUCLEOTIDE SEQUENCE [LARGE SCALE GENOMIC DNA]</scope>
    <source>
        <strain evidence="11 12">DSM 17274</strain>
    </source>
</reference>
<dbReference type="SMART" id="SM01095">
    <property type="entry name" value="Cpl-7"/>
    <property type="match status" value="2"/>
</dbReference>
<dbReference type="InterPro" id="IPR013168">
    <property type="entry name" value="Cpl_7_lyso_C"/>
</dbReference>
<evidence type="ECO:0000256" key="3">
    <source>
        <dbReference type="ARBA" id="ARBA00011901"/>
    </source>
</evidence>
<keyword evidence="4" id="KW-0378">Hydrolase</keyword>
<dbReference type="AlphaFoldDB" id="A0A3E0B001"/>
<dbReference type="OrthoDB" id="2416895at2"/>
<organism evidence="11 12">
    <name type="scientific">Jeotgalicoccus halotolerans</name>
    <dbReference type="NCBI Taxonomy" id="157227"/>
    <lineage>
        <taxon>Bacteria</taxon>
        <taxon>Bacillati</taxon>
        <taxon>Bacillota</taxon>
        <taxon>Bacilli</taxon>
        <taxon>Bacillales</taxon>
        <taxon>Staphylococcaceae</taxon>
        <taxon>Jeotgalicoccus</taxon>
    </lineage>
</organism>
<dbReference type="PANTHER" id="PTHR30417:SF11">
    <property type="entry name" value="N-ACETYLMURAMOYL-L-ALANINE AMIDASE XLYA"/>
    <property type="match status" value="1"/>
</dbReference>
<dbReference type="CDD" id="cd06583">
    <property type="entry name" value="PGRP"/>
    <property type="match status" value="1"/>
</dbReference>
<comment type="similarity">
    <text evidence="2">Belongs to the N-acetylmuramoyl-L-alanine amidase 2 family.</text>
</comment>
<comment type="catalytic activity">
    <reaction evidence="1">
        <text>Hydrolyzes the link between N-acetylmuramoyl residues and L-amino acid residues in certain cell-wall glycopeptides.</text>
        <dbReference type="EC" id="3.5.1.28"/>
    </reaction>
</comment>
<dbReference type="PANTHER" id="PTHR30417">
    <property type="entry name" value="N-ACETYLMURAMOYL-L-ALANINE AMIDASE AMID"/>
    <property type="match status" value="1"/>
</dbReference>
<evidence type="ECO:0000256" key="7">
    <source>
        <dbReference type="ARBA" id="ARBA00023316"/>
    </source>
</evidence>
<dbReference type="EC" id="3.5.1.28" evidence="3"/>
<evidence type="ECO:0000256" key="5">
    <source>
        <dbReference type="ARBA" id="ARBA00022969"/>
    </source>
</evidence>
<sequence length="289" mass="31658">MAYKIVNNMLPTSKYGIKAPYAMNPLYITVHNTGNTASARNEAAYHNNNNAQVSYHVAIDDKEAVQLIPFNRTAWHAGDGMGNGNMRSIGIEICYSMDNGYSGAKSARYKAAEENAALYIAYVLKQYGWGMDRLKRHYDWSGKDCPHKMHATNSYQAFRNRVQAHLNALNSNSSKPVSKPASKPKPSKKPTSSKKSTATIVNEVIAGKWGTGNARFNALRKAGYNPTTIQNAVNKKLGASPSKSAKKSIDTVAREVIAGKWGNGNARFNALKKAGYNANAVQKRVNQLL</sequence>
<dbReference type="GO" id="GO:0009253">
    <property type="term" value="P:peptidoglycan catabolic process"/>
    <property type="evidence" value="ECO:0007669"/>
    <property type="project" value="InterPro"/>
</dbReference>
<dbReference type="InterPro" id="IPR002502">
    <property type="entry name" value="Amidase_domain"/>
</dbReference>
<evidence type="ECO:0000313" key="12">
    <source>
        <dbReference type="Proteomes" id="UP000257076"/>
    </source>
</evidence>
<dbReference type="RefSeq" id="WP_115884010.1">
    <property type="nucleotide sequence ID" value="NZ_CBCSHX010000001.1"/>
</dbReference>
<evidence type="ECO:0000256" key="6">
    <source>
        <dbReference type="ARBA" id="ARBA00023287"/>
    </source>
</evidence>
<dbReference type="InterPro" id="IPR051206">
    <property type="entry name" value="NAMLAA_amidase_2"/>
</dbReference>
<comment type="caution">
    <text evidence="11">The sequence shown here is derived from an EMBL/GenBank/DDBJ whole genome shotgun (WGS) entry which is preliminary data.</text>
</comment>
<keyword evidence="6" id="KW-0178">Competence</keyword>
<feature type="domain" description="N-acetylmuramoyl-L-alanine amidase" evidence="9">
    <location>
        <begin position="15"/>
        <end position="162"/>
    </location>
</feature>
<protein>
    <recommendedName>
        <fullName evidence="3">N-acetylmuramoyl-L-alanine amidase</fullName>
        <ecNumber evidence="3">3.5.1.28</ecNumber>
    </recommendedName>
</protein>
<feature type="domain" description="Cpl-7 lysozyme C-terminal" evidence="10">
    <location>
        <begin position="249"/>
        <end position="289"/>
    </location>
</feature>
<dbReference type="GO" id="GO:0030435">
    <property type="term" value="P:sporulation resulting in formation of a cellular spore"/>
    <property type="evidence" value="ECO:0007669"/>
    <property type="project" value="UniProtKB-KW"/>
</dbReference>
<accession>A0A3E0B001</accession>
<evidence type="ECO:0000313" key="11">
    <source>
        <dbReference type="EMBL" id="REG25310.1"/>
    </source>
</evidence>
<evidence type="ECO:0000256" key="8">
    <source>
        <dbReference type="SAM" id="MobiDB-lite"/>
    </source>
</evidence>
<evidence type="ECO:0000259" key="10">
    <source>
        <dbReference type="SMART" id="SM01095"/>
    </source>
</evidence>
<dbReference type="Pfam" id="PF08230">
    <property type="entry name" value="CW_7"/>
    <property type="match status" value="2"/>
</dbReference>
<feature type="region of interest" description="Disordered" evidence="8">
    <location>
        <begin position="169"/>
        <end position="196"/>
    </location>
</feature>
<evidence type="ECO:0000256" key="4">
    <source>
        <dbReference type="ARBA" id="ARBA00022801"/>
    </source>
</evidence>
<dbReference type="EMBL" id="QUMW01000009">
    <property type="protein sequence ID" value="REG25310.1"/>
    <property type="molecule type" value="Genomic_DNA"/>
</dbReference>